<feature type="domain" description="PB1-like" evidence="2">
    <location>
        <begin position="1"/>
        <end position="103"/>
    </location>
</feature>
<gene>
    <name evidence="3" type="ORF">Ahy_B04g069313</name>
</gene>
<feature type="compositionally biased region" description="Acidic residues" evidence="1">
    <location>
        <begin position="333"/>
        <end position="350"/>
    </location>
</feature>
<feature type="region of interest" description="Disordered" evidence="1">
    <location>
        <begin position="317"/>
        <end position="387"/>
    </location>
</feature>
<dbReference type="InterPro" id="IPR058594">
    <property type="entry name" value="PB1-like_dom_pln"/>
</dbReference>
<name>A0A444ZC93_ARAHY</name>
<feature type="region of interest" description="Disordered" evidence="1">
    <location>
        <begin position="185"/>
        <end position="225"/>
    </location>
</feature>
<evidence type="ECO:0000259" key="2">
    <source>
        <dbReference type="Pfam" id="PF26130"/>
    </source>
</evidence>
<keyword evidence="4" id="KW-1185">Reference proteome</keyword>
<accession>A0A444ZC93</accession>
<comment type="caution">
    <text evidence="3">The sequence shown here is derived from an EMBL/GenBank/DDBJ whole genome shotgun (WGS) entry which is preliminary data.</text>
</comment>
<evidence type="ECO:0000313" key="3">
    <source>
        <dbReference type="EMBL" id="RYR11796.1"/>
    </source>
</evidence>
<dbReference type="Pfam" id="PF26130">
    <property type="entry name" value="PB1-like"/>
    <property type="match status" value="1"/>
</dbReference>
<sequence length="554" mass="60512">MDRLVTFVYHHMGALKRGVDGNVIYDGGLVTEIHRVNVETCNLFFVEGLFLDLGYREYNEVYWLEPGLDLGKGLRVLRTDAEVMRMCESAMKNDNTVHLYFDHPIDANPKIIDEEVMSDGSSDSVVEVNPGGDNVNEVEVTNKVDGQANEKENEGVNETSGEVNELDMVLNVVVKENVNEVVNEATVDVNESNKGENGAGEEAANDGNEEKDTEGASAPEKPAKKLTGLPCCHGIAVTIDAYNRTYMFHISSIPSQEYWEHHEGLSCLPPPYKRPIGRPTKNRRKDSTEQSSGSQYKAKRRYGQITCQTCKRTRHNSRICPDKRTGTAAKEPDLDEEEAREQEANWEETMEAAHAAHVADEEDLTQNHPQRQPDQNNINDGNTTTNALPLNVATIPAATNLVGPTATSEPAPAPKRRGRPSFVRDNPVPPRERGSTTRTGLAATTTPPTPAQNAAAAPLPPAQPRVVRPDVGSRSQISASPSNVGSLPQGPLLRPTLQAQHTAPFRPPTVTRETMAAASPATQSRFTGFMPTPSLKKKKPSGPPPSKPSTNDKK</sequence>
<feature type="region of interest" description="Disordered" evidence="1">
    <location>
        <begin position="401"/>
        <end position="554"/>
    </location>
</feature>
<reference evidence="3 4" key="1">
    <citation type="submission" date="2019-01" db="EMBL/GenBank/DDBJ databases">
        <title>Sequencing of cultivated peanut Arachis hypogaea provides insights into genome evolution and oil improvement.</title>
        <authorList>
            <person name="Chen X."/>
        </authorList>
    </citation>
    <scope>NUCLEOTIDE SEQUENCE [LARGE SCALE GENOMIC DNA]</scope>
    <source>
        <strain evidence="4">cv. Fuhuasheng</strain>
        <tissue evidence="3">Leaves</tissue>
    </source>
</reference>
<organism evidence="3 4">
    <name type="scientific">Arachis hypogaea</name>
    <name type="common">Peanut</name>
    <dbReference type="NCBI Taxonomy" id="3818"/>
    <lineage>
        <taxon>Eukaryota</taxon>
        <taxon>Viridiplantae</taxon>
        <taxon>Streptophyta</taxon>
        <taxon>Embryophyta</taxon>
        <taxon>Tracheophyta</taxon>
        <taxon>Spermatophyta</taxon>
        <taxon>Magnoliopsida</taxon>
        <taxon>eudicotyledons</taxon>
        <taxon>Gunneridae</taxon>
        <taxon>Pentapetalae</taxon>
        <taxon>rosids</taxon>
        <taxon>fabids</taxon>
        <taxon>Fabales</taxon>
        <taxon>Fabaceae</taxon>
        <taxon>Papilionoideae</taxon>
        <taxon>50 kb inversion clade</taxon>
        <taxon>dalbergioids sensu lato</taxon>
        <taxon>Dalbergieae</taxon>
        <taxon>Pterocarpus clade</taxon>
        <taxon>Arachis</taxon>
    </lineage>
</organism>
<feature type="compositionally biased region" description="Low complexity" evidence="1">
    <location>
        <begin position="436"/>
        <end position="457"/>
    </location>
</feature>
<feature type="compositionally biased region" description="Polar residues" evidence="1">
    <location>
        <begin position="473"/>
        <end position="486"/>
    </location>
</feature>
<feature type="region of interest" description="Disordered" evidence="1">
    <location>
        <begin position="268"/>
        <end position="300"/>
    </location>
</feature>
<dbReference type="Proteomes" id="UP000289738">
    <property type="component" value="Chromosome B04"/>
</dbReference>
<feature type="compositionally biased region" description="Polar residues" evidence="1">
    <location>
        <begin position="366"/>
        <end position="387"/>
    </location>
</feature>
<proteinExistence type="predicted"/>
<evidence type="ECO:0000256" key="1">
    <source>
        <dbReference type="SAM" id="MobiDB-lite"/>
    </source>
</evidence>
<dbReference type="AlphaFoldDB" id="A0A444ZC93"/>
<protein>
    <recommendedName>
        <fullName evidence="2">PB1-like domain-containing protein</fullName>
    </recommendedName>
</protein>
<evidence type="ECO:0000313" key="4">
    <source>
        <dbReference type="Proteomes" id="UP000289738"/>
    </source>
</evidence>
<feature type="region of interest" description="Disordered" evidence="1">
    <location>
        <begin position="144"/>
        <end position="163"/>
    </location>
</feature>
<dbReference type="EMBL" id="SDMP01000014">
    <property type="protein sequence ID" value="RYR11796.1"/>
    <property type="molecule type" value="Genomic_DNA"/>
</dbReference>